<dbReference type="SMART" id="SM00408">
    <property type="entry name" value="IGc2"/>
    <property type="match status" value="1"/>
</dbReference>
<reference evidence="5" key="1">
    <citation type="submission" date="2025-08" db="UniProtKB">
        <authorList>
            <consortium name="Ensembl"/>
        </authorList>
    </citation>
    <scope>IDENTIFICATION</scope>
</reference>
<dbReference type="InterPro" id="IPR003598">
    <property type="entry name" value="Ig_sub2"/>
</dbReference>
<dbReference type="InterPro" id="IPR007110">
    <property type="entry name" value="Ig-like_dom"/>
</dbReference>
<evidence type="ECO:0000259" key="4">
    <source>
        <dbReference type="PROSITE" id="PS50835"/>
    </source>
</evidence>
<dbReference type="SUPFAM" id="SSF48726">
    <property type="entry name" value="Immunoglobulin"/>
    <property type="match status" value="2"/>
</dbReference>
<keyword evidence="1" id="KW-0732">Signal</keyword>
<sequence>MVLVAQVQNSYCAQKDGAAFLHILPNRLQFFEYESITFNCEFDDSAEWRVMRTLKETPTNISNWVTSAGSGTIKPAFSSDSGEYWCEDGGGLKSNAVNITVTAGSVILESPVLPVEEGDNVTLHCQKKKSPSDLIADFYKDGLRIKTGYKGSMTLYNVSSSDEGLYKCNISGAGQSPESRLLVRVFSEPREETDSHSEDETHSHSLNLLILLLLLPLLLLVLGVIHCRKHKGTEDKTEGSTARESKASKARIKPCLPEESAVYSSVYYTAGNVSYRPVRGHLTEGKRQPQSDVTATQYISIFSHCCKKF</sequence>
<dbReference type="AlphaFoldDB" id="A0A8P4GDR0"/>
<dbReference type="GO" id="GO:0007166">
    <property type="term" value="P:cell surface receptor signaling pathway"/>
    <property type="evidence" value="ECO:0007669"/>
    <property type="project" value="TreeGrafter"/>
</dbReference>
<dbReference type="InterPro" id="IPR036179">
    <property type="entry name" value="Ig-like_dom_sf"/>
</dbReference>
<name>A0A8P4GDR0_DICLA</name>
<dbReference type="Gene3D" id="2.60.40.10">
    <property type="entry name" value="Immunoglobulins"/>
    <property type="match status" value="2"/>
</dbReference>
<dbReference type="PANTHER" id="PTHR11481">
    <property type="entry name" value="IMMUNOGLOBULIN FC RECEPTOR"/>
    <property type="match status" value="1"/>
</dbReference>
<keyword evidence="2" id="KW-1015">Disulfide bond</keyword>
<dbReference type="Ensembl" id="ENSDLAT00005071469.1">
    <property type="protein sequence ID" value="ENSDLAP00005079776.1"/>
    <property type="gene ID" value="ENSDLAG00005027330.1"/>
</dbReference>
<dbReference type="GO" id="GO:0004888">
    <property type="term" value="F:transmembrane signaling receptor activity"/>
    <property type="evidence" value="ECO:0007669"/>
    <property type="project" value="TreeGrafter"/>
</dbReference>
<keyword evidence="3" id="KW-1133">Transmembrane helix</keyword>
<accession>A0A8P4GDR0</accession>
<feature type="domain" description="Ig-like" evidence="4">
    <location>
        <begin position="104"/>
        <end position="184"/>
    </location>
</feature>
<reference evidence="5" key="2">
    <citation type="submission" date="2025-09" db="UniProtKB">
        <authorList>
            <consortium name="Ensembl"/>
        </authorList>
    </citation>
    <scope>IDENTIFICATION</scope>
</reference>
<evidence type="ECO:0000256" key="2">
    <source>
        <dbReference type="ARBA" id="ARBA00023157"/>
    </source>
</evidence>
<dbReference type="GO" id="GO:0009897">
    <property type="term" value="C:external side of plasma membrane"/>
    <property type="evidence" value="ECO:0007669"/>
    <property type="project" value="TreeGrafter"/>
</dbReference>
<keyword evidence="3" id="KW-0812">Transmembrane</keyword>
<dbReference type="Pfam" id="PF13927">
    <property type="entry name" value="Ig_3"/>
    <property type="match status" value="1"/>
</dbReference>
<dbReference type="SMART" id="SM00409">
    <property type="entry name" value="IG"/>
    <property type="match status" value="2"/>
</dbReference>
<organism evidence="5 6">
    <name type="scientific">Dicentrarchus labrax</name>
    <name type="common">European seabass</name>
    <name type="synonym">Morone labrax</name>
    <dbReference type="NCBI Taxonomy" id="13489"/>
    <lineage>
        <taxon>Eukaryota</taxon>
        <taxon>Metazoa</taxon>
        <taxon>Chordata</taxon>
        <taxon>Craniata</taxon>
        <taxon>Vertebrata</taxon>
        <taxon>Euteleostomi</taxon>
        <taxon>Actinopterygii</taxon>
        <taxon>Neopterygii</taxon>
        <taxon>Teleostei</taxon>
        <taxon>Neoteleostei</taxon>
        <taxon>Acanthomorphata</taxon>
        <taxon>Eupercaria</taxon>
        <taxon>Moronidae</taxon>
        <taxon>Dicentrarchus</taxon>
    </lineage>
</organism>
<dbReference type="InterPro" id="IPR013783">
    <property type="entry name" value="Ig-like_fold"/>
</dbReference>
<dbReference type="InterPro" id="IPR050488">
    <property type="entry name" value="Ig_Fc_receptor"/>
</dbReference>
<proteinExistence type="predicted"/>
<evidence type="ECO:0000256" key="3">
    <source>
        <dbReference type="SAM" id="Phobius"/>
    </source>
</evidence>
<protein>
    <recommendedName>
        <fullName evidence="4">Ig-like domain-containing protein</fullName>
    </recommendedName>
</protein>
<evidence type="ECO:0000313" key="6">
    <source>
        <dbReference type="Proteomes" id="UP000694389"/>
    </source>
</evidence>
<dbReference type="GeneTree" id="ENSGT00940000163711"/>
<feature type="transmembrane region" description="Helical" evidence="3">
    <location>
        <begin position="206"/>
        <end position="227"/>
    </location>
</feature>
<evidence type="ECO:0000256" key="1">
    <source>
        <dbReference type="ARBA" id="ARBA00022729"/>
    </source>
</evidence>
<keyword evidence="6" id="KW-1185">Reference proteome</keyword>
<dbReference type="InterPro" id="IPR003599">
    <property type="entry name" value="Ig_sub"/>
</dbReference>
<dbReference type="PANTHER" id="PTHR11481:SF64">
    <property type="entry name" value="FC RECEPTOR-LIKE PROTEIN 4"/>
    <property type="match status" value="1"/>
</dbReference>
<dbReference type="Proteomes" id="UP000694389">
    <property type="component" value="Unassembled WGS sequence"/>
</dbReference>
<keyword evidence="3" id="KW-0472">Membrane</keyword>
<dbReference type="PROSITE" id="PS50835">
    <property type="entry name" value="IG_LIKE"/>
    <property type="match status" value="1"/>
</dbReference>
<evidence type="ECO:0000313" key="5">
    <source>
        <dbReference type="Ensembl" id="ENSDLAP00005079776.1"/>
    </source>
</evidence>
<dbReference type="GO" id="GO:0006955">
    <property type="term" value="P:immune response"/>
    <property type="evidence" value="ECO:0007669"/>
    <property type="project" value="TreeGrafter"/>
</dbReference>